<evidence type="ECO:0000256" key="4">
    <source>
        <dbReference type="ARBA" id="ARBA00023136"/>
    </source>
</evidence>
<evidence type="ECO:0000256" key="2">
    <source>
        <dbReference type="ARBA" id="ARBA00022692"/>
    </source>
</evidence>
<evidence type="ECO:0000256" key="3">
    <source>
        <dbReference type="ARBA" id="ARBA00022989"/>
    </source>
</evidence>
<sequence>MTEGLQQVTVGSITPAFIDPTISSEYPETTVVYITSTAEGADGAKSTDAEVIFVYSTLSGGASTATIATHSATSASDSTTASSGNKSGTSSSGSSLSSGAAAGIGIGATVAVVLLAALAWFIFRRRSRNQKMAGNLSNNVAPKHELSAAEVKRAAELDIDGQKHELHGDANDKRRAGAPLIELE</sequence>
<organism evidence="7 8">
    <name type="scientific">Penicillium angulare</name>
    <dbReference type="NCBI Taxonomy" id="116970"/>
    <lineage>
        <taxon>Eukaryota</taxon>
        <taxon>Fungi</taxon>
        <taxon>Dikarya</taxon>
        <taxon>Ascomycota</taxon>
        <taxon>Pezizomycotina</taxon>
        <taxon>Eurotiomycetes</taxon>
        <taxon>Eurotiomycetidae</taxon>
        <taxon>Eurotiales</taxon>
        <taxon>Aspergillaceae</taxon>
        <taxon>Penicillium</taxon>
    </lineage>
</organism>
<evidence type="ECO:0000313" key="8">
    <source>
        <dbReference type="Proteomes" id="UP001149165"/>
    </source>
</evidence>
<keyword evidence="3 6" id="KW-1133">Transmembrane helix</keyword>
<keyword evidence="4 6" id="KW-0472">Membrane</keyword>
<evidence type="ECO:0000256" key="1">
    <source>
        <dbReference type="ARBA" id="ARBA00004167"/>
    </source>
</evidence>
<evidence type="ECO:0000313" key="7">
    <source>
        <dbReference type="EMBL" id="KAJ5080865.1"/>
    </source>
</evidence>
<dbReference type="GO" id="GO:0016020">
    <property type="term" value="C:membrane"/>
    <property type="evidence" value="ECO:0007669"/>
    <property type="project" value="UniProtKB-SubCell"/>
</dbReference>
<accession>A0A9W9JT00</accession>
<evidence type="ECO:0008006" key="9">
    <source>
        <dbReference type="Google" id="ProtNLM"/>
    </source>
</evidence>
<feature type="compositionally biased region" description="Basic and acidic residues" evidence="5">
    <location>
        <begin position="159"/>
        <end position="175"/>
    </location>
</feature>
<dbReference type="PANTHER" id="PTHR15549">
    <property type="entry name" value="PAIRED IMMUNOGLOBULIN-LIKE TYPE 2 RECEPTOR"/>
    <property type="match status" value="1"/>
</dbReference>
<reference evidence="7" key="1">
    <citation type="submission" date="2022-11" db="EMBL/GenBank/DDBJ databases">
        <authorList>
            <person name="Petersen C."/>
        </authorList>
    </citation>
    <scope>NUCLEOTIDE SEQUENCE</scope>
    <source>
        <strain evidence="7">IBT 30069</strain>
    </source>
</reference>
<evidence type="ECO:0000256" key="5">
    <source>
        <dbReference type="SAM" id="MobiDB-lite"/>
    </source>
</evidence>
<name>A0A9W9JT00_9EURO</name>
<dbReference type="InterPro" id="IPR051694">
    <property type="entry name" value="Immunoregulatory_rcpt-like"/>
</dbReference>
<keyword evidence="2 6" id="KW-0812">Transmembrane</keyword>
<feature type="region of interest" description="Disordered" evidence="5">
    <location>
        <begin position="71"/>
        <end position="95"/>
    </location>
</feature>
<keyword evidence="8" id="KW-1185">Reference proteome</keyword>
<gene>
    <name evidence="7" type="ORF">N7456_013575</name>
</gene>
<evidence type="ECO:0000256" key="6">
    <source>
        <dbReference type="SAM" id="Phobius"/>
    </source>
</evidence>
<reference evidence="7" key="2">
    <citation type="journal article" date="2023" name="IMA Fungus">
        <title>Comparative genomic study of the Penicillium genus elucidates a diverse pangenome and 15 lateral gene transfer events.</title>
        <authorList>
            <person name="Petersen C."/>
            <person name="Sorensen T."/>
            <person name="Nielsen M.R."/>
            <person name="Sondergaard T.E."/>
            <person name="Sorensen J.L."/>
            <person name="Fitzpatrick D.A."/>
            <person name="Frisvad J.C."/>
            <person name="Nielsen K.L."/>
        </authorList>
    </citation>
    <scope>NUCLEOTIDE SEQUENCE</scope>
    <source>
        <strain evidence="7">IBT 30069</strain>
    </source>
</reference>
<comment type="subcellular location">
    <subcellularLocation>
        <location evidence="1">Membrane</location>
        <topology evidence="1">Single-pass membrane protein</topology>
    </subcellularLocation>
</comment>
<dbReference type="EMBL" id="JAPQKH010000012">
    <property type="protein sequence ID" value="KAJ5080865.1"/>
    <property type="molecule type" value="Genomic_DNA"/>
</dbReference>
<dbReference type="AlphaFoldDB" id="A0A9W9JT00"/>
<feature type="transmembrane region" description="Helical" evidence="6">
    <location>
        <begin position="100"/>
        <end position="123"/>
    </location>
</feature>
<feature type="region of interest" description="Disordered" evidence="5">
    <location>
        <begin position="159"/>
        <end position="184"/>
    </location>
</feature>
<dbReference type="Proteomes" id="UP001149165">
    <property type="component" value="Unassembled WGS sequence"/>
</dbReference>
<protein>
    <recommendedName>
        <fullName evidence="9">Mid2 domain-containing protein</fullName>
    </recommendedName>
</protein>
<proteinExistence type="predicted"/>
<dbReference type="GO" id="GO:0071944">
    <property type="term" value="C:cell periphery"/>
    <property type="evidence" value="ECO:0007669"/>
    <property type="project" value="UniProtKB-ARBA"/>
</dbReference>
<comment type="caution">
    <text evidence="7">The sequence shown here is derived from an EMBL/GenBank/DDBJ whole genome shotgun (WGS) entry which is preliminary data.</text>
</comment>